<dbReference type="EMBL" id="CAAALY010009562">
    <property type="protein sequence ID" value="VEL10640.1"/>
    <property type="molecule type" value="Genomic_DNA"/>
</dbReference>
<evidence type="ECO:0000313" key="1">
    <source>
        <dbReference type="EMBL" id="VEL10640.1"/>
    </source>
</evidence>
<evidence type="ECO:0000313" key="2">
    <source>
        <dbReference type="Proteomes" id="UP000784294"/>
    </source>
</evidence>
<protein>
    <submittedName>
        <fullName evidence="1">Uncharacterized protein</fullName>
    </submittedName>
</protein>
<dbReference type="AlphaFoldDB" id="A0A3S4ZS58"/>
<proteinExistence type="predicted"/>
<name>A0A3S4ZS58_9PLAT</name>
<sequence length="441" mass="47868">MIYPNLFPIASEASELQCQELKAALKVTSALSTAYPSSVVGASQAVALGCPNSTSYFISGSSETTICAGAMPEDQVPDQEAGEADEVRKLAVLKGMADRLEEKIISEKGSESPNSDSSLSLITATSVKPFSTSSPPQDISTHTKVNSDITDLAFPNHTSTTLFTPISLVKPIILQLLLHSFLPSTCLVPFIASRGPFGLRSALVKAKAELEPPSQAVASRQARLIDDALLQETIRTFQALIQERDSSILQLRATLKRQQQKYKYELEKANLDVSVEDDTAIQLVQLAECAVQTELDMVQAGQLAKVAEDLMNGGVILSQPQWRQLLDEMGPTHTKEDLLYSHGPTSSSSIDNLSTHIPIQKSFSDTSEIIKGKQVSDRNPVISELFLAANLMRRQVEQMRANMAVMMTTPSQSNQAVEHVELHVADGKGNVLSSDQDDLFV</sequence>
<organism evidence="1 2">
    <name type="scientific">Protopolystoma xenopodis</name>
    <dbReference type="NCBI Taxonomy" id="117903"/>
    <lineage>
        <taxon>Eukaryota</taxon>
        <taxon>Metazoa</taxon>
        <taxon>Spiralia</taxon>
        <taxon>Lophotrochozoa</taxon>
        <taxon>Platyhelminthes</taxon>
        <taxon>Monogenea</taxon>
        <taxon>Polyopisthocotylea</taxon>
        <taxon>Polystomatidea</taxon>
        <taxon>Polystomatidae</taxon>
        <taxon>Protopolystoma</taxon>
    </lineage>
</organism>
<reference evidence="1" key="1">
    <citation type="submission" date="2018-11" db="EMBL/GenBank/DDBJ databases">
        <authorList>
            <consortium name="Pathogen Informatics"/>
        </authorList>
    </citation>
    <scope>NUCLEOTIDE SEQUENCE</scope>
</reference>
<dbReference type="Proteomes" id="UP000784294">
    <property type="component" value="Unassembled WGS sequence"/>
</dbReference>
<keyword evidence="2" id="KW-1185">Reference proteome</keyword>
<comment type="caution">
    <text evidence="1">The sequence shown here is derived from an EMBL/GenBank/DDBJ whole genome shotgun (WGS) entry which is preliminary data.</text>
</comment>
<dbReference type="OrthoDB" id="6277362at2759"/>
<gene>
    <name evidence="1" type="ORF">PXEA_LOCUS4080</name>
</gene>
<accession>A0A3S4ZS58</accession>